<dbReference type="EMBL" id="DXCC01000004">
    <property type="protein sequence ID" value="HIZ14510.1"/>
    <property type="molecule type" value="Genomic_DNA"/>
</dbReference>
<organism evidence="1 2">
    <name type="scientific">Candidatus Tidjanibacter faecipullorum</name>
    <dbReference type="NCBI Taxonomy" id="2838766"/>
    <lineage>
        <taxon>Bacteria</taxon>
        <taxon>Pseudomonadati</taxon>
        <taxon>Bacteroidota</taxon>
        <taxon>Bacteroidia</taxon>
        <taxon>Bacteroidales</taxon>
        <taxon>Rikenellaceae</taxon>
        <taxon>Tidjanibacter</taxon>
    </lineage>
</organism>
<evidence type="ECO:0000313" key="1">
    <source>
        <dbReference type="EMBL" id="HIZ14510.1"/>
    </source>
</evidence>
<name>A0A9D2DCE2_9BACT</name>
<dbReference type="AlphaFoldDB" id="A0A9D2DCE2"/>
<sequence>MELYIDNQRADLDDRSVVSITLSVASVTDPEYGRTGYTKSLSVPMTARNRQLLADSDQVAAADRFNYRRHAARIEHDGCVLLDGDIRLTDCEKATAGGRYAFHIVGTGKQWADHAARNQLATLFPDYLVMVSNGMIGQSWTSDDAVKWFPVCRLNRLRGGAGNGTVQRVLAAEDYHPFLRLNDLLHAIFREAGYTLESRFIDGAFFRSLYMSGNYLTRDASRLRQRMDFRAGRQAAGEARADALGFVYADPLRTASSVGNLVDAAQGVGTDGEELFDNGGCFSLDGERVVFTPTEAVRVGFEYHLQYRTDYRIASRSQLVGFDRIYLGSGRMSLFGLANPYPDRREEFQAGYSYRCIIFGFVDGEAYRLVAERTTASGVEEVVVAELASRTALVSTTRPGPYAQLRLDKRVSADGTFVPYGGEWGLYDGYVNETGSMQVDVTLRSVAEELSPGRPKYFDTIYLGGASEGMTLVLAAATVRPVFLPHPTLGDQVTFADVAAHDVSRMAVVQAVREMFGLCFYTDEVSRTVYAEPRRDFYRDDVVVDWSDRLDVSQPVHVTDLRSQMPDVLAWEYQAGDGATADFNRREGGHLGSWSVSLGNPWQQGEEKRCVNTLFTPSVGLTGTGLGAASAELVGAGEEQPDEESLNFPPKVVRFVGLVGLPAGERWGWPSFGTSYPLIAFHRAGEEGFTLGYEDRDGQAGLHAWWDGAVATCRDGVRLEAWIRLGADDIETLSRPNRLMRDFRARFGCGSTASRATGVSKRCATTSRAPCRPNVYSHRSSEDVLTIRNSMESNKQSGGSFEVQSGNAFVLPAVRAVVTTAARSGSGTMSATAAYDDREPVTEADVVRIVCRLLADMRVYVAEEEITQAQRQVRDLVEESYF</sequence>
<accession>A0A9D2DCE2</accession>
<reference evidence="1" key="2">
    <citation type="submission" date="2021-04" db="EMBL/GenBank/DDBJ databases">
        <authorList>
            <person name="Gilroy R."/>
        </authorList>
    </citation>
    <scope>NUCLEOTIDE SEQUENCE</scope>
    <source>
        <strain evidence="1">ChiHjej11B10-19426</strain>
    </source>
</reference>
<protein>
    <submittedName>
        <fullName evidence="1">Uncharacterized protein</fullName>
    </submittedName>
</protein>
<dbReference type="Proteomes" id="UP000824014">
    <property type="component" value="Unassembled WGS sequence"/>
</dbReference>
<proteinExistence type="predicted"/>
<comment type="caution">
    <text evidence="1">The sequence shown here is derived from an EMBL/GenBank/DDBJ whole genome shotgun (WGS) entry which is preliminary data.</text>
</comment>
<reference evidence="1" key="1">
    <citation type="journal article" date="2021" name="PeerJ">
        <title>Extensive microbial diversity within the chicken gut microbiome revealed by metagenomics and culture.</title>
        <authorList>
            <person name="Gilroy R."/>
            <person name="Ravi A."/>
            <person name="Getino M."/>
            <person name="Pursley I."/>
            <person name="Horton D.L."/>
            <person name="Alikhan N.F."/>
            <person name="Baker D."/>
            <person name="Gharbi K."/>
            <person name="Hall N."/>
            <person name="Watson M."/>
            <person name="Adriaenssens E.M."/>
            <person name="Foster-Nyarko E."/>
            <person name="Jarju S."/>
            <person name="Secka A."/>
            <person name="Antonio M."/>
            <person name="Oren A."/>
            <person name="Chaudhuri R.R."/>
            <person name="La Ragione R."/>
            <person name="Hildebrand F."/>
            <person name="Pallen M.J."/>
        </authorList>
    </citation>
    <scope>NUCLEOTIDE SEQUENCE</scope>
    <source>
        <strain evidence="1">ChiHjej11B10-19426</strain>
    </source>
</reference>
<gene>
    <name evidence="1" type="ORF">H9816_01145</name>
</gene>
<evidence type="ECO:0000313" key="2">
    <source>
        <dbReference type="Proteomes" id="UP000824014"/>
    </source>
</evidence>